<dbReference type="SUPFAM" id="SSF50090">
    <property type="entry name" value="Electron transport accessory proteins"/>
    <property type="match status" value="1"/>
</dbReference>
<dbReference type="InterPro" id="IPR008990">
    <property type="entry name" value="Elect_transpt_acc-like_dom_sf"/>
</dbReference>
<accession>B9T9B7</accession>
<evidence type="ECO:0000313" key="3">
    <source>
        <dbReference type="EMBL" id="EEF27550.1"/>
    </source>
</evidence>
<dbReference type="Pfam" id="PF21006">
    <property type="entry name" value="NHase_beta_N"/>
    <property type="match status" value="1"/>
</dbReference>
<dbReference type="EMBL" id="EQ975337">
    <property type="protein sequence ID" value="EEF27550.1"/>
    <property type="molecule type" value="Genomic_DNA"/>
</dbReference>
<protein>
    <recommendedName>
        <fullName evidence="2">Nitrile hydratase beta subunit-like N-terminal domain-containing protein</fullName>
    </recommendedName>
</protein>
<evidence type="ECO:0000313" key="4">
    <source>
        <dbReference type="Proteomes" id="UP000008311"/>
    </source>
</evidence>
<keyword evidence="4" id="KW-1185">Reference proteome</keyword>
<gene>
    <name evidence="3" type="ORF">RCOM_0141190</name>
</gene>
<dbReference type="InterPro" id="IPR042262">
    <property type="entry name" value="CN_hydtase_beta_C"/>
</dbReference>
<reference evidence="4" key="1">
    <citation type="journal article" date="2010" name="Nat. Biotechnol.">
        <title>Draft genome sequence of the oilseed species Ricinus communis.</title>
        <authorList>
            <person name="Chan A.P."/>
            <person name="Crabtree J."/>
            <person name="Zhao Q."/>
            <person name="Lorenzi H."/>
            <person name="Orvis J."/>
            <person name="Puiu D."/>
            <person name="Melake-Berhan A."/>
            <person name="Jones K.M."/>
            <person name="Redman J."/>
            <person name="Chen G."/>
            <person name="Cahoon E.B."/>
            <person name="Gedil M."/>
            <person name="Stanke M."/>
            <person name="Haas B.J."/>
            <person name="Wortman J.R."/>
            <person name="Fraser-Liggett C.M."/>
            <person name="Ravel J."/>
            <person name="Rabinowicz P.D."/>
        </authorList>
    </citation>
    <scope>NUCLEOTIDE SEQUENCE [LARGE SCALE GENOMIC DNA]</scope>
    <source>
        <strain evidence="4">cv. Hale</strain>
    </source>
</reference>
<dbReference type="Proteomes" id="UP000008311">
    <property type="component" value="Unassembled WGS sequence"/>
</dbReference>
<dbReference type="AlphaFoldDB" id="B9T9B7"/>
<evidence type="ECO:0000259" key="2">
    <source>
        <dbReference type="Pfam" id="PF21006"/>
    </source>
</evidence>
<dbReference type="Gene3D" id="1.10.472.20">
    <property type="entry name" value="Nitrile hydratase, beta subunit"/>
    <property type="match status" value="1"/>
</dbReference>
<sequence>MDTPVLNEPEVIFHEPWQAEAFATTVHLSRSGLFTWPEWVEQFSAVIAREPAMDGETTGAAYYRQWMSALEKMLARTVCLSDQVVTNRQALWHTAYLNTPHGQPVALSNAGDAHDHDHDHHPDHDHAHHHRHAHTHSHDPHARRPTPRPAAVVPARR</sequence>
<feature type="region of interest" description="Disordered" evidence="1">
    <location>
        <begin position="103"/>
        <end position="157"/>
    </location>
</feature>
<dbReference type="NCBIfam" id="TIGR03889">
    <property type="entry name" value="nitrile_acc"/>
    <property type="match status" value="1"/>
</dbReference>
<proteinExistence type="predicted"/>
<dbReference type="InParanoid" id="B9T9B7"/>
<dbReference type="InterPro" id="IPR049054">
    <property type="entry name" value="CN_hydtase_beta-like_N"/>
</dbReference>
<organism evidence="3 4">
    <name type="scientific">Ricinus communis</name>
    <name type="common">Castor bean</name>
    <dbReference type="NCBI Taxonomy" id="3988"/>
    <lineage>
        <taxon>Eukaryota</taxon>
        <taxon>Viridiplantae</taxon>
        <taxon>Streptophyta</taxon>
        <taxon>Embryophyta</taxon>
        <taxon>Tracheophyta</taxon>
        <taxon>Spermatophyta</taxon>
        <taxon>Magnoliopsida</taxon>
        <taxon>eudicotyledons</taxon>
        <taxon>Gunneridae</taxon>
        <taxon>Pentapetalae</taxon>
        <taxon>rosids</taxon>
        <taxon>fabids</taxon>
        <taxon>Malpighiales</taxon>
        <taxon>Euphorbiaceae</taxon>
        <taxon>Acalyphoideae</taxon>
        <taxon>Acalypheae</taxon>
        <taxon>Ricinus</taxon>
    </lineage>
</organism>
<feature type="domain" description="Nitrile hydratase beta subunit-like N-terminal" evidence="2">
    <location>
        <begin position="9"/>
        <end position="92"/>
    </location>
</feature>
<dbReference type="STRING" id="3988.B9T9B7"/>
<dbReference type="InterPro" id="IPR023808">
    <property type="entry name" value="Nitrile_Hydratase_acc_put"/>
</dbReference>
<feature type="compositionally biased region" description="Basic and acidic residues" evidence="1">
    <location>
        <begin position="112"/>
        <end position="126"/>
    </location>
</feature>
<name>B9T9B7_RICCO</name>
<evidence type="ECO:0000256" key="1">
    <source>
        <dbReference type="SAM" id="MobiDB-lite"/>
    </source>
</evidence>